<evidence type="ECO:0000313" key="9">
    <source>
        <dbReference type="Proteomes" id="UP000449846"/>
    </source>
</evidence>
<name>A0A844HJ16_9RHOB</name>
<dbReference type="NCBIfam" id="NF006520">
    <property type="entry name" value="PRK08965.1-4"/>
    <property type="match status" value="1"/>
</dbReference>
<evidence type="ECO:0000256" key="1">
    <source>
        <dbReference type="ARBA" id="ARBA00004651"/>
    </source>
</evidence>
<dbReference type="EMBL" id="WMIG01000005">
    <property type="protein sequence ID" value="MTH59866.1"/>
    <property type="molecule type" value="Genomic_DNA"/>
</dbReference>
<dbReference type="PANTHER" id="PTHR34584:SF1">
    <property type="entry name" value="NA(+)_H(+) ANTIPORTER SUBUNIT E1"/>
    <property type="match status" value="1"/>
</dbReference>
<evidence type="ECO:0000256" key="5">
    <source>
        <dbReference type="ARBA" id="ARBA00022989"/>
    </source>
</evidence>
<evidence type="ECO:0000256" key="6">
    <source>
        <dbReference type="ARBA" id="ARBA00023136"/>
    </source>
</evidence>
<dbReference type="Proteomes" id="UP000449846">
    <property type="component" value="Unassembled WGS sequence"/>
</dbReference>
<evidence type="ECO:0000313" key="8">
    <source>
        <dbReference type="EMBL" id="MTH59866.1"/>
    </source>
</evidence>
<keyword evidence="5 7" id="KW-1133">Transmembrane helix</keyword>
<dbReference type="GO" id="GO:0008324">
    <property type="term" value="F:monoatomic cation transmembrane transporter activity"/>
    <property type="evidence" value="ECO:0007669"/>
    <property type="project" value="InterPro"/>
</dbReference>
<evidence type="ECO:0000256" key="2">
    <source>
        <dbReference type="ARBA" id="ARBA00006228"/>
    </source>
</evidence>
<keyword evidence="3" id="KW-1003">Cell membrane</keyword>
<comment type="subcellular location">
    <subcellularLocation>
        <location evidence="1">Cell membrane</location>
        <topology evidence="1">Multi-pass membrane protein</topology>
    </subcellularLocation>
</comment>
<dbReference type="GO" id="GO:0005886">
    <property type="term" value="C:plasma membrane"/>
    <property type="evidence" value="ECO:0007669"/>
    <property type="project" value="UniProtKB-SubCell"/>
</dbReference>
<dbReference type="PIRSF" id="PIRSF019239">
    <property type="entry name" value="MrpE"/>
    <property type="match status" value="1"/>
</dbReference>
<evidence type="ECO:0000256" key="4">
    <source>
        <dbReference type="ARBA" id="ARBA00022692"/>
    </source>
</evidence>
<protein>
    <submittedName>
        <fullName evidence="8">Na+/H+ antiporter subunit E</fullName>
    </submittedName>
</protein>
<reference evidence="8 9" key="1">
    <citation type="submission" date="2019-11" db="EMBL/GenBank/DDBJ databases">
        <authorList>
            <person name="Dong K."/>
        </authorList>
    </citation>
    <scope>NUCLEOTIDE SEQUENCE [LARGE SCALE GENOMIC DNA]</scope>
    <source>
        <strain evidence="8 9">NBRC 112902</strain>
    </source>
</reference>
<evidence type="ECO:0000256" key="7">
    <source>
        <dbReference type="SAM" id="Phobius"/>
    </source>
</evidence>
<keyword evidence="9" id="KW-1185">Reference proteome</keyword>
<accession>A0A844HJ16</accession>
<organism evidence="8 9">
    <name type="scientific">Paracoccus litorisediminis</name>
    <dbReference type="NCBI Taxonomy" id="2006130"/>
    <lineage>
        <taxon>Bacteria</taxon>
        <taxon>Pseudomonadati</taxon>
        <taxon>Pseudomonadota</taxon>
        <taxon>Alphaproteobacteria</taxon>
        <taxon>Rhodobacterales</taxon>
        <taxon>Paracoccaceae</taxon>
        <taxon>Paracoccus</taxon>
    </lineage>
</organism>
<dbReference type="InterPro" id="IPR002758">
    <property type="entry name" value="Cation_antiport_E"/>
</dbReference>
<comment type="caution">
    <text evidence="8">The sequence shown here is derived from an EMBL/GenBank/DDBJ whole genome shotgun (WGS) entry which is preliminary data.</text>
</comment>
<dbReference type="RefSeq" id="WP_155039812.1">
    <property type="nucleotide sequence ID" value="NZ_JBHGCD010000009.1"/>
</dbReference>
<comment type="similarity">
    <text evidence="2">Belongs to the CPA3 antiporters (TC 2.A.63) subunit E family.</text>
</comment>
<dbReference type="PANTHER" id="PTHR34584">
    <property type="entry name" value="NA(+)/H(+) ANTIPORTER SUBUNIT E1"/>
    <property type="match status" value="1"/>
</dbReference>
<evidence type="ECO:0000256" key="3">
    <source>
        <dbReference type="ARBA" id="ARBA00022475"/>
    </source>
</evidence>
<dbReference type="AlphaFoldDB" id="A0A844HJ16"/>
<dbReference type="OrthoDB" id="9807187at2"/>
<feature type="transmembrane region" description="Helical" evidence="7">
    <location>
        <begin position="12"/>
        <end position="41"/>
    </location>
</feature>
<keyword evidence="6 7" id="KW-0472">Membrane</keyword>
<gene>
    <name evidence="8" type="ORF">GL300_11675</name>
</gene>
<sequence>MTRLIPHPLLSVALVAMWMILTRFSLGHLILGTGIALIAGWTVERLHPPRPRIRRWSAIPQLMGIVAWDILKSNVTVARVLLLGPNHPRFHSGFVEIELTLRDPNGLALLAIIMTATPGTAWLEYEQQTGRVLLHVFDLRSEDDWQSLVRDRYERLLLEIFE</sequence>
<dbReference type="Pfam" id="PF01899">
    <property type="entry name" value="MNHE"/>
    <property type="match status" value="1"/>
</dbReference>
<keyword evidence="4 7" id="KW-0812">Transmembrane</keyword>
<proteinExistence type="inferred from homology"/>